<reference evidence="3 4" key="1">
    <citation type="journal article" date="2014" name="Am. J. Bot.">
        <title>Genome assembly and annotation for red clover (Trifolium pratense; Fabaceae).</title>
        <authorList>
            <person name="Istvanek J."/>
            <person name="Jaros M."/>
            <person name="Krenek A."/>
            <person name="Repkova J."/>
        </authorList>
    </citation>
    <scope>NUCLEOTIDE SEQUENCE [LARGE SCALE GENOMIC DNA]</scope>
    <source>
        <strain evidence="4">cv. Tatra</strain>
        <tissue evidence="3">Young leaves</tissue>
    </source>
</reference>
<proteinExistence type="predicted"/>
<feature type="non-terminal residue" evidence="3">
    <location>
        <position position="1"/>
    </location>
</feature>
<dbReference type="ExpressionAtlas" id="A0A2K3MKL4">
    <property type="expression patterns" value="baseline"/>
</dbReference>
<accession>A0A2K3MKL4</accession>
<dbReference type="EMBL" id="ASHM01065770">
    <property type="protein sequence ID" value="PNX91304.1"/>
    <property type="molecule type" value="Genomic_DNA"/>
</dbReference>
<gene>
    <name evidence="3" type="ORF">L195_g047434</name>
</gene>
<feature type="compositionally biased region" description="Acidic residues" evidence="1">
    <location>
        <begin position="31"/>
        <end position="43"/>
    </location>
</feature>
<evidence type="ECO:0000313" key="3">
    <source>
        <dbReference type="EMBL" id="PNX91304.1"/>
    </source>
</evidence>
<feature type="compositionally biased region" description="Polar residues" evidence="1">
    <location>
        <begin position="351"/>
        <end position="367"/>
    </location>
</feature>
<feature type="region of interest" description="Disordered" evidence="1">
    <location>
        <begin position="1"/>
        <end position="77"/>
    </location>
</feature>
<dbReference type="InterPro" id="IPR005162">
    <property type="entry name" value="Retrotrans_gag_dom"/>
</dbReference>
<feature type="non-terminal residue" evidence="3">
    <location>
        <position position="423"/>
    </location>
</feature>
<reference evidence="3 4" key="2">
    <citation type="journal article" date="2017" name="Front. Plant Sci.">
        <title>Gene Classification and Mining of Molecular Markers Useful in Red Clover (Trifolium pratense) Breeding.</title>
        <authorList>
            <person name="Istvanek J."/>
            <person name="Dluhosova J."/>
            <person name="Dluhos P."/>
            <person name="Patkova L."/>
            <person name="Nedelnik J."/>
            <person name="Repkova J."/>
        </authorList>
    </citation>
    <scope>NUCLEOTIDE SEQUENCE [LARGE SCALE GENOMIC DNA]</scope>
    <source>
        <strain evidence="4">cv. Tatra</strain>
        <tissue evidence="3">Young leaves</tissue>
    </source>
</reference>
<comment type="caution">
    <text evidence="3">The sequence shown here is derived from an EMBL/GenBank/DDBJ whole genome shotgun (WGS) entry which is preliminary data.</text>
</comment>
<evidence type="ECO:0000313" key="4">
    <source>
        <dbReference type="Proteomes" id="UP000236291"/>
    </source>
</evidence>
<dbReference type="Proteomes" id="UP000236291">
    <property type="component" value="Unassembled WGS sequence"/>
</dbReference>
<feature type="compositionally biased region" description="Basic and acidic residues" evidence="1">
    <location>
        <begin position="56"/>
        <end position="65"/>
    </location>
</feature>
<sequence length="423" mass="47994">EIEKTARAKQRAVREAQRASNQEGNTNTTEVLEEASSDMEEPIDMAAPPPPPPRRTLGDYGRRDDDELANQGFQPANPVSFDIKNTVLSALKENPYSGSEAQCPNLHLSHFYEACDYTDPPGVSESDKRLRLFKHSLTGRANDWLDTIPPGTIQNWRQLERKFMDRYFPIHKFVERRAEISNFEQSDNETLYDAWERFKVCLKRCPNHGFDDHNQMQMFTQGLRPQTRMILGASVGGSLKNRDEAEARELVESMAQNEYRAQNDRGAKKKGGMIELDTQSALLAQQKLMTNQMETMIKLLSNPQSATAQVGKVEGVRCDFCLQDHPNGGCFPEGSEEAKYLANFRRTYPNNNSNSGWGGTQAQSSNQPRPPSRLEETMTKFMQMTQGNLEAIRSSQETSNKNHEASIKNLEVRMGQLFRQFSN</sequence>
<evidence type="ECO:0000256" key="1">
    <source>
        <dbReference type="SAM" id="MobiDB-lite"/>
    </source>
</evidence>
<name>A0A2K3MKL4_TRIPR</name>
<dbReference type="AlphaFoldDB" id="A0A2K3MKL4"/>
<dbReference type="PANTHER" id="PTHR33223">
    <property type="entry name" value="CCHC-TYPE DOMAIN-CONTAINING PROTEIN"/>
    <property type="match status" value="1"/>
</dbReference>
<dbReference type="PANTHER" id="PTHR33223:SF11">
    <property type="entry name" value="ELEMENT PROTEIN, PUTATIVE-RELATED"/>
    <property type="match status" value="1"/>
</dbReference>
<evidence type="ECO:0000259" key="2">
    <source>
        <dbReference type="Pfam" id="PF03732"/>
    </source>
</evidence>
<feature type="compositionally biased region" description="Polar residues" evidence="1">
    <location>
        <begin position="18"/>
        <end position="30"/>
    </location>
</feature>
<feature type="compositionally biased region" description="Basic and acidic residues" evidence="1">
    <location>
        <begin position="1"/>
        <end position="17"/>
    </location>
</feature>
<feature type="region of interest" description="Disordered" evidence="1">
    <location>
        <begin position="351"/>
        <end position="373"/>
    </location>
</feature>
<feature type="domain" description="Retrotransposon gag" evidence="2">
    <location>
        <begin position="131"/>
        <end position="225"/>
    </location>
</feature>
<organism evidence="3 4">
    <name type="scientific">Trifolium pratense</name>
    <name type="common">Red clover</name>
    <dbReference type="NCBI Taxonomy" id="57577"/>
    <lineage>
        <taxon>Eukaryota</taxon>
        <taxon>Viridiplantae</taxon>
        <taxon>Streptophyta</taxon>
        <taxon>Embryophyta</taxon>
        <taxon>Tracheophyta</taxon>
        <taxon>Spermatophyta</taxon>
        <taxon>Magnoliopsida</taxon>
        <taxon>eudicotyledons</taxon>
        <taxon>Gunneridae</taxon>
        <taxon>Pentapetalae</taxon>
        <taxon>rosids</taxon>
        <taxon>fabids</taxon>
        <taxon>Fabales</taxon>
        <taxon>Fabaceae</taxon>
        <taxon>Papilionoideae</taxon>
        <taxon>50 kb inversion clade</taxon>
        <taxon>NPAAA clade</taxon>
        <taxon>Hologalegina</taxon>
        <taxon>IRL clade</taxon>
        <taxon>Trifolieae</taxon>
        <taxon>Trifolium</taxon>
    </lineage>
</organism>
<dbReference type="Pfam" id="PF03732">
    <property type="entry name" value="Retrotrans_gag"/>
    <property type="match status" value="1"/>
</dbReference>
<protein>
    <recommendedName>
        <fullName evidence="2">Retrotransposon gag domain-containing protein</fullName>
    </recommendedName>
</protein>